<gene>
    <name evidence="16" type="ordered locus">Ilyop_2697</name>
</gene>
<feature type="transmembrane region" description="Helical" evidence="14">
    <location>
        <begin position="165"/>
        <end position="182"/>
    </location>
</feature>
<geneLocation type="plasmid" evidence="16 17">
    <name>pILYOP01</name>
</geneLocation>
<keyword evidence="7 14" id="KW-0812">Transmembrane</keyword>
<dbReference type="Proteomes" id="UP000006875">
    <property type="component" value="Plasmid pILYOP01"/>
</dbReference>
<feature type="transmembrane region" description="Helical" evidence="14">
    <location>
        <begin position="359"/>
        <end position="382"/>
    </location>
</feature>
<evidence type="ECO:0000313" key="16">
    <source>
        <dbReference type="EMBL" id="ADO84453.1"/>
    </source>
</evidence>
<evidence type="ECO:0000256" key="6">
    <source>
        <dbReference type="ARBA" id="ARBA00022679"/>
    </source>
</evidence>
<dbReference type="GO" id="GO:0055091">
    <property type="term" value="P:phospholipid homeostasis"/>
    <property type="evidence" value="ECO:0007669"/>
    <property type="project" value="TreeGrafter"/>
</dbReference>
<keyword evidence="5" id="KW-1003">Cell membrane</keyword>
<dbReference type="InterPro" id="IPR016181">
    <property type="entry name" value="Acyl_CoA_acyltransferase"/>
</dbReference>
<dbReference type="GO" id="GO:0046677">
    <property type="term" value="P:response to antibiotic"/>
    <property type="evidence" value="ECO:0007669"/>
    <property type="project" value="UniProtKB-KW"/>
</dbReference>
<comment type="catalytic activity">
    <reaction evidence="13">
        <text>L-lysyl-tRNA(Lys) + a 1,2-diacyl-sn-glycero-3-phospho-(1'-sn-glycerol) = a 1,2-diacyl-sn-glycero-3-phospho-1'-(3'-O-L-lysyl)-sn-glycerol + tRNA(Lys)</text>
        <dbReference type="Rhea" id="RHEA:10668"/>
        <dbReference type="Rhea" id="RHEA-COMP:9696"/>
        <dbReference type="Rhea" id="RHEA-COMP:9697"/>
        <dbReference type="ChEBI" id="CHEBI:64716"/>
        <dbReference type="ChEBI" id="CHEBI:75792"/>
        <dbReference type="ChEBI" id="CHEBI:78442"/>
        <dbReference type="ChEBI" id="CHEBI:78529"/>
        <dbReference type="EC" id="2.3.2.3"/>
    </reaction>
</comment>
<dbReference type="InterPro" id="IPR022791">
    <property type="entry name" value="L-PG_synthase/AglD"/>
</dbReference>
<dbReference type="NCBIfam" id="TIGR00374">
    <property type="entry name" value="flippase-like domain"/>
    <property type="match status" value="1"/>
</dbReference>
<name>E3HCQ8_ILYPC</name>
<dbReference type="GO" id="GO:0005886">
    <property type="term" value="C:plasma membrane"/>
    <property type="evidence" value="ECO:0007669"/>
    <property type="project" value="UniProtKB-SubCell"/>
</dbReference>
<dbReference type="GO" id="GO:0050071">
    <property type="term" value="F:phosphatidylglycerol lysyltransferase activity"/>
    <property type="evidence" value="ECO:0007669"/>
    <property type="project" value="UniProtKB-EC"/>
</dbReference>
<sequence length="846" mass="96575">MRKRSKIFRFLLSIILFIATIILIEKELANYSYTDIKNAVSEINREMILISVSLSILSYILLIFLDSLAFRYTGLKFEYYKIIFVSFVSRAFGNNLGISALSSSAIRFRFFSLWGVPYNKIIKIITFCYSTSWIGLIAAGGFIFTFWPVTIPSKFNFFIKDNKSIGIIFILLSICYVVFSIGRKHINWHFEFPTLSITFIQISLSLVEWSIAGCVLYVLLVNAAKINFFTFMSIFITAQLIGVISNLPGGIGAFEFIMISFLSQFISVHEILSGLILYRMIYYLLPLFFAVALLGAYEISVKREAFSRLADFFDSFIAPFVPLVLATGMFAGGFIMLLSGSTPSELWRIEWLERFFPVATLEVSHFIGSITGFLLLMLATGIKRRLNSAYFISILLLVIGILSSLLKGWDYEEAFILFVILLLLIPSKKHFYRKASALTSYLSVNGMLLIFLATASALWIGFFSYKHVEYSKELWWQFEFKKNAPRFLRSTLGIALATILYTIAKLLKPVTDYTMENKGKGMEDARKILTTSIKTYSNLVLIGDKSIVFDKDRDSFIMYGVSGKSMIAMGDPVGNSEGISELIWLFYEIAMKNGKRVVFYEVGTEYLNYYLDIGLNVLKIGEEAVVDLYEFSLTGGSRKGLRYTYNKLQKEGCSFRIIEPLEIESVIDELKEISDGWLDLKKGSEKRFSLGSFEEGYIKNFRIGVIEKNGKITAFCNLWETSGKNELSIDLMRYRPDSPDSVMEFLFINLMLWGKENNYKWFNLGMAPLSGIEGRELSVFWNRFGNFVFNLGGQFYNFKGLRNYKDKFSPQWRSKYIVFSGDLSLLSVLKDVYILVSGGLKGIIKK</sequence>
<dbReference type="EC" id="2.3.2.3" evidence="3"/>
<dbReference type="GO" id="GO:0006629">
    <property type="term" value="P:lipid metabolic process"/>
    <property type="evidence" value="ECO:0007669"/>
    <property type="project" value="UniProtKB-KW"/>
</dbReference>
<keyword evidence="16" id="KW-0614">Plasmid</keyword>
<evidence type="ECO:0000256" key="10">
    <source>
        <dbReference type="ARBA" id="ARBA00023136"/>
    </source>
</evidence>
<feature type="transmembrane region" description="Helical" evidence="14">
    <location>
        <begin position="7"/>
        <end position="24"/>
    </location>
</feature>
<feature type="domain" description="Phosphatidylglycerol lysyltransferase C-terminal" evidence="15">
    <location>
        <begin position="532"/>
        <end position="819"/>
    </location>
</feature>
<keyword evidence="10 14" id="KW-0472">Membrane</keyword>
<evidence type="ECO:0000259" key="15">
    <source>
        <dbReference type="Pfam" id="PF09924"/>
    </source>
</evidence>
<dbReference type="InterPro" id="IPR024320">
    <property type="entry name" value="LPG_synthase_C"/>
</dbReference>
<evidence type="ECO:0000256" key="4">
    <source>
        <dbReference type="ARBA" id="ARBA00021546"/>
    </source>
</evidence>
<dbReference type="OrthoDB" id="145485at2"/>
<feature type="transmembrane region" description="Helical" evidence="14">
    <location>
        <begin position="317"/>
        <end position="338"/>
    </location>
</feature>
<feature type="transmembrane region" description="Helical" evidence="14">
    <location>
        <begin position="413"/>
        <end position="432"/>
    </location>
</feature>
<feature type="transmembrane region" description="Helical" evidence="14">
    <location>
        <begin position="280"/>
        <end position="297"/>
    </location>
</feature>
<comment type="similarity">
    <text evidence="2">Belongs to the LPG synthase family.</text>
</comment>
<dbReference type="SUPFAM" id="SSF55729">
    <property type="entry name" value="Acyl-CoA N-acyltransferases (Nat)"/>
    <property type="match status" value="1"/>
</dbReference>
<feature type="transmembrane region" description="Helical" evidence="14">
    <location>
        <begin position="47"/>
        <end position="70"/>
    </location>
</feature>
<keyword evidence="6" id="KW-0808">Transferase</keyword>
<evidence type="ECO:0000256" key="2">
    <source>
        <dbReference type="ARBA" id="ARBA00008627"/>
    </source>
</evidence>
<dbReference type="RefSeq" id="WP_013389110.1">
    <property type="nucleotide sequence ID" value="NC_014633.1"/>
</dbReference>
<dbReference type="KEGG" id="ipo:Ilyop_2697"/>
<feature type="transmembrane region" description="Helical" evidence="14">
    <location>
        <begin position="82"/>
        <end position="101"/>
    </location>
</feature>
<keyword evidence="8 14" id="KW-1133">Transmembrane helix</keyword>
<evidence type="ECO:0000256" key="12">
    <source>
        <dbReference type="ARBA" id="ARBA00031899"/>
    </source>
</evidence>
<feature type="transmembrane region" description="Helical" evidence="14">
    <location>
        <begin position="388"/>
        <end position="406"/>
    </location>
</feature>
<keyword evidence="11" id="KW-0046">Antibiotic resistance</keyword>
<organism evidence="16 17">
    <name type="scientific">Ilyobacter polytropus (strain ATCC 51220 / DSM 2926 / LMG 16218 / CuHBu1)</name>
    <dbReference type="NCBI Taxonomy" id="572544"/>
    <lineage>
        <taxon>Bacteria</taxon>
        <taxon>Fusobacteriati</taxon>
        <taxon>Fusobacteriota</taxon>
        <taxon>Fusobacteriia</taxon>
        <taxon>Fusobacteriales</taxon>
        <taxon>Fusobacteriaceae</taxon>
        <taxon>Ilyobacter</taxon>
    </lineage>
</organism>
<comment type="subcellular location">
    <subcellularLocation>
        <location evidence="1">Cell membrane</location>
        <topology evidence="1">Multi-pass membrane protein</topology>
    </subcellularLocation>
</comment>
<dbReference type="PANTHER" id="PTHR34697">
    <property type="entry name" value="PHOSPHATIDYLGLYCEROL LYSYLTRANSFERASE"/>
    <property type="match status" value="1"/>
</dbReference>
<evidence type="ECO:0000256" key="11">
    <source>
        <dbReference type="ARBA" id="ARBA00023251"/>
    </source>
</evidence>
<proteinExistence type="inferred from homology"/>
<dbReference type="AlphaFoldDB" id="E3HCQ8"/>
<evidence type="ECO:0000256" key="8">
    <source>
        <dbReference type="ARBA" id="ARBA00022989"/>
    </source>
</evidence>
<evidence type="ECO:0000256" key="1">
    <source>
        <dbReference type="ARBA" id="ARBA00004651"/>
    </source>
</evidence>
<evidence type="ECO:0000256" key="7">
    <source>
        <dbReference type="ARBA" id="ARBA00022692"/>
    </source>
</evidence>
<dbReference type="EMBL" id="CP002282">
    <property type="protein sequence ID" value="ADO84453.1"/>
    <property type="molecule type" value="Genomic_DNA"/>
</dbReference>
<dbReference type="HOGENOM" id="CLU_008255_7_0_0"/>
<dbReference type="InterPro" id="IPR051211">
    <property type="entry name" value="PG_lysyltransferase"/>
</dbReference>
<evidence type="ECO:0000256" key="14">
    <source>
        <dbReference type="SAM" id="Phobius"/>
    </source>
</evidence>
<evidence type="ECO:0000256" key="5">
    <source>
        <dbReference type="ARBA" id="ARBA00022475"/>
    </source>
</evidence>
<feature type="transmembrane region" description="Helical" evidence="14">
    <location>
        <begin position="250"/>
        <end position="268"/>
    </location>
</feature>
<evidence type="ECO:0000256" key="9">
    <source>
        <dbReference type="ARBA" id="ARBA00023098"/>
    </source>
</evidence>
<keyword evidence="17" id="KW-1185">Reference proteome</keyword>
<reference evidence="16 17" key="1">
    <citation type="journal article" date="2010" name="Stand. Genomic Sci.">
        <title>Complete genome sequence of Ilyobacter polytropus type strain (CuHbu1).</title>
        <authorList>
            <person name="Sikorski J."/>
            <person name="Chertkov O."/>
            <person name="Lapidus A."/>
            <person name="Nolan M."/>
            <person name="Lucas S."/>
            <person name="Del Rio T.G."/>
            <person name="Tice H."/>
            <person name="Cheng J.F."/>
            <person name="Tapia R."/>
            <person name="Han C."/>
            <person name="Goodwin L."/>
            <person name="Pitluck S."/>
            <person name="Liolios K."/>
            <person name="Ivanova N."/>
            <person name="Mavromatis K."/>
            <person name="Mikhailova N."/>
            <person name="Pati A."/>
            <person name="Chen A."/>
            <person name="Palaniappan K."/>
            <person name="Land M."/>
            <person name="Hauser L."/>
            <person name="Chang Y.J."/>
            <person name="Jeffries C.D."/>
            <person name="Brambilla E."/>
            <person name="Yasawong M."/>
            <person name="Rohde M."/>
            <person name="Pukall R."/>
            <person name="Spring S."/>
            <person name="Goker M."/>
            <person name="Woyke T."/>
            <person name="Bristow J."/>
            <person name="Eisen J.A."/>
            <person name="Markowitz V."/>
            <person name="Hugenholtz P."/>
            <person name="Kyrpides N.C."/>
            <person name="Klenk H.P."/>
        </authorList>
    </citation>
    <scope>NUCLEOTIDE SEQUENCE [LARGE SCALE GENOMIC DNA]</scope>
    <source>
        <strain evidence="17">ATCC 51220 / DSM 2926 / LMG 16218 / CuHBu1</strain>
        <plasmid evidence="17">pILYOP01</plasmid>
    </source>
</reference>
<dbReference type="NCBIfam" id="NF033480">
    <property type="entry name" value="bifunc_MprF"/>
    <property type="match status" value="1"/>
</dbReference>
<feature type="transmembrane region" description="Helical" evidence="14">
    <location>
        <begin position="194"/>
        <end position="219"/>
    </location>
</feature>
<evidence type="ECO:0000256" key="3">
    <source>
        <dbReference type="ARBA" id="ARBA00012014"/>
    </source>
</evidence>
<evidence type="ECO:0000256" key="13">
    <source>
        <dbReference type="ARBA" id="ARBA00047540"/>
    </source>
</evidence>
<evidence type="ECO:0000313" key="17">
    <source>
        <dbReference type="Proteomes" id="UP000006875"/>
    </source>
</evidence>
<keyword evidence="9" id="KW-0443">Lipid metabolism</keyword>
<dbReference type="Pfam" id="PF09924">
    <property type="entry name" value="LPG_synthase_C"/>
    <property type="match status" value="1"/>
</dbReference>
<accession>E3HCQ8</accession>
<feature type="transmembrane region" description="Helical" evidence="14">
    <location>
        <begin position="121"/>
        <end position="144"/>
    </location>
</feature>
<feature type="transmembrane region" description="Helical" evidence="14">
    <location>
        <begin position="444"/>
        <end position="465"/>
    </location>
</feature>
<protein>
    <recommendedName>
        <fullName evidence="4">Phosphatidylglycerol lysyltransferase</fullName>
        <ecNumber evidence="3">2.3.2.3</ecNumber>
    </recommendedName>
    <alternativeName>
        <fullName evidence="12">Lysylphosphatidylglycerol synthase</fullName>
    </alternativeName>
</protein>
<dbReference type="PANTHER" id="PTHR34697:SF2">
    <property type="entry name" value="PHOSPHATIDYLGLYCEROL LYSYLTRANSFERASE"/>
    <property type="match status" value="1"/>
</dbReference>